<accession>A0A4V4R7J0</accession>
<feature type="transmembrane region" description="Helical" evidence="1">
    <location>
        <begin position="61"/>
        <end position="84"/>
    </location>
</feature>
<dbReference type="RefSeq" id="WP_136666452.1">
    <property type="nucleotide sequence ID" value="NZ_RFLV01000011.1"/>
</dbReference>
<organism evidence="2 3">
    <name type="scientific">Pseudomonas leptonychotis</name>
    <dbReference type="NCBI Taxonomy" id="2448482"/>
    <lineage>
        <taxon>Bacteria</taxon>
        <taxon>Pseudomonadati</taxon>
        <taxon>Pseudomonadota</taxon>
        <taxon>Gammaproteobacteria</taxon>
        <taxon>Pseudomonadales</taxon>
        <taxon>Pseudomonadaceae</taxon>
        <taxon>Pseudomonas</taxon>
    </lineage>
</organism>
<evidence type="ECO:0000313" key="3">
    <source>
        <dbReference type="Proteomes" id="UP000307541"/>
    </source>
</evidence>
<gene>
    <name evidence="2" type="ORF">D8779_20470</name>
</gene>
<keyword evidence="3" id="KW-1185">Reference proteome</keyword>
<evidence type="ECO:0000256" key="1">
    <source>
        <dbReference type="SAM" id="Phobius"/>
    </source>
</evidence>
<protein>
    <submittedName>
        <fullName evidence="2">Uncharacterized protein</fullName>
    </submittedName>
</protein>
<proteinExistence type="predicted"/>
<evidence type="ECO:0000313" key="2">
    <source>
        <dbReference type="EMBL" id="TIH06224.1"/>
    </source>
</evidence>
<dbReference type="EMBL" id="RFLV01000011">
    <property type="protein sequence ID" value="TIH06224.1"/>
    <property type="molecule type" value="Genomic_DNA"/>
</dbReference>
<sequence length="99" mass="10926">MHQIIGISIALFIAPLLVPSWKYLIGFGVAFNSICFGFYFYHQHLIASDPTLGGPGDALGILFVILFCLSFSAGITAKLIYLVIRSYINKKRTLEITNA</sequence>
<comment type="caution">
    <text evidence="2">The sequence shown here is derived from an EMBL/GenBank/DDBJ whole genome shotgun (WGS) entry which is preliminary data.</text>
</comment>
<name>A0A4V4R7J0_9PSED</name>
<feature type="transmembrane region" description="Helical" evidence="1">
    <location>
        <begin position="21"/>
        <end position="41"/>
    </location>
</feature>
<keyword evidence="1" id="KW-0812">Transmembrane</keyword>
<keyword evidence="1" id="KW-0472">Membrane</keyword>
<dbReference type="Proteomes" id="UP000307541">
    <property type="component" value="Unassembled WGS sequence"/>
</dbReference>
<reference evidence="2 3" key="1">
    <citation type="submission" date="2018-10" db="EMBL/GenBank/DDBJ databases">
        <title>Pseudomonas leptonychotis sp. nov., isolated from Weddell seals in Antarctica.</title>
        <authorList>
            <person name="Novakova D."/>
            <person name="Svec P."/>
            <person name="Kralova S."/>
            <person name="Kristofova L."/>
            <person name="Zeman M."/>
            <person name="Pantucek R."/>
            <person name="Maslanova I."/>
            <person name="Sedlacek I."/>
        </authorList>
    </citation>
    <scope>NUCLEOTIDE SEQUENCE [LARGE SCALE GENOMIC DNA]</scope>
    <source>
        <strain evidence="2 3">CCM 8849</strain>
    </source>
</reference>
<keyword evidence="1" id="KW-1133">Transmembrane helix</keyword>
<dbReference type="AlphaFoldDB" id="A0A4V4R7J0"/>